<feature type="domain" description="N-acetyltransferase" evidence="1">
    <location>
        <begin position="12"/>
        <end position="143"/>
    </location>
</feature>
<dbReference type="RefSeq" id="WP_090079329.1">
    <property type="nucleotide sequence ID" value="NZ_FOQT01000002.1"/>
</dbReference>
<dbReference type="PANTHER" id="PTHR43415:SF3">
    <property type="entry name" value="GNAT-FAMILY ACETYLTRANSFERASE"/>
    <property type="match status" value="1"/>
</dbReference>
<keyword evidence="2" id="KW-0808">Transferase</keyword>
<reference evidence="2 3" key="1">
    <citation type="submission" date="2016-10" db="EMBL/GenBank/DDBJ databases">
        <authorList>
            <person name="de Groot N.N."/>
        </authorList>
    </citation>
    <scope>NUCLEOTIDE SEQUENCE [LARGE SCALE GENOMIC DNA]</scope>
    <source>
        <strain evidence="2 3">DSM 26000</strain>
    </source>
</reference>
<dbReference type="GO" id="GO:0016747">
    <property type="term" value="F:acyltransferase activity, transferring groups other than amino-acyl groups"/>
    <property type="evidence" value="ECO:0007669"/>
    <property type="project" value="InterPro"/>
</dbReference>
<sequence>MILNGNLCGKNVIIRSVVVDDAEFILELRLNPELNKYLNTTSPQLEKQKNWISDQIKKENDYYLMLLSKSGDKVGTGGVYDIKDQIFTCGRWIIKKHTSPVIAVESIILTYNFAFYDLKLQKAEFEVRKDNKKVINFHLSYGAKIYKETDTDVYFEFFKDDFEKMLVKFQNFHTINKL</sequence>
<dbReference type="SUPFAM" id="SSF55729">
    <property type="entry name" value="Acyl-CoA N-acyltransferases (Nat)"/>
    <property type="match status" value="1"/>
</dbReference>
<dbReference type="AlphaFoldDB" id="A0A1I3FDG8"/>
<organism evidence="2 3">
    <name type="scientific">Halpernia frigidisoli</name>
    <dbReference type="NCBI Taxonomy" id="1125876"/>
    <lineage>
        <taxon>Bacteria</taxon>
        <taxon>Pseudomonadati</taxon>
        <taxon>Bacteroidota</taxon>
        <taxon>Flavobacteriia</taxon>
        <taxon>Flavobacteriales</taxon>
        <taxon>Weeksellaceae</taxon>
        <taxon>Chryseobacterium group</taxon>
        <taxon>Halpernia</taxon>
    </lineage>
</organism>
<dbReference type="InterPro" id="IPR000182">
    <property type="entry name" value="GNAT_dom"/>
</dbReference>
<dbReference type="OrthoDB" id="1037676at2"/>
<proteinExistence type="predicted"/>
<evidence type="ECO:0000313" key="2">
    <source>
        <dbReference type="EMBL" id="SFI09237.1"/>
    </source>
</evidence>
<dbReference type="InterPro" id="IPR016181">
    <property type="entry name" value="Acyl_CoA_acyltransferase"/>
</dbReference>
<evidence type="ECO:0000313" key="3">
    <source>
        <dbReference type="Proteomes" id="UP000198931"/>
    </source>
</evidence>
<dbReference type="EMBL" id="FOQT01000002">
    <property type="protein sequence ID" value="SFI09237.1"/>
    <property type="molecule type" value="Genomic_DNA"/>
</dbReference>
<dbReference type="PANTHER" id="PTHR43415">
    <property type="entry name" value="SPERMIDINE N(1)-ACETYLTRANSFERASE"/>
    <property type="match status" value="1"/>
</dbReference>
<gene>
    <name evidence="2" type="ORF">SAMN05443292_1305</name>
</gene>
<dbReference type="STRING" id="1125876.SAMN05443292_1305"/>
<dbReference type="Pfam" id="PF13302">
    <property type="entry name" value="Acetyltransf_3"/>
    <property type="match status" value="1"/>
</dbReference>
<dbReference type="Proteomes" id="UP000198931">
    <property type="component" value="Unassembled WGS sequence"/>
</dbReference>
<dbReference type="Gene3D" id="3.40.630.30">
    <property type="match status" value="1"/>
</dbReference>
<keyword evidence="3" id="KW-1185">Reference proteome</keyword>
<evidence type="ECO:0000259" key="1">
    <source>
        <dbReference type="Pfam" id="PF13302"/>
    </source>
</evidence>
<name>A0A1I3FDG8_9FLAO</name>
<accession>A0A1I3FDG8</accession>
<protein>
    <submittedName>
        <fullName evidence="2">Protein N-acetyltransferase, RimJ/RimL family</fullName>
    </submittedName>
</protein>